<keyword evidence="6" id="KW-1185">Reference proteome</keyword>
<dbReference type="GO" id="GO:0004419">
    <property type="term" value="F:hydroxymethylglutaryl-CoA lyase activity"/>
    <property type="evidence" value="ECO:0007669"/>
    <property type="project" value="UniProtKB-EC"/>
</dbReference>
<sequence length="322" mass="33971">MTKQTKRLYLNEVATRDGFQNEAAFIDTDDKIALIDRLSACGYAKIEVTSFTSPRAIPALRDAEAVMHGIARAPGVVYTVLVPNVRGAERALSCNVGEVNLVMSVSEGHNRSNLRMTREQSFAQLADVIGAVRGTGVAINVSLSTAMGCPMEGDVPTATVLEWMQRFAELGVNGFTLCDTTGMAHPAQVRALCARASEAFGALDLTLHFHNTRGMALANTLAALDAGIVRFDASLGGLGGCPYAPGATGNVCTEELVHMLELDGYDTGVDLAAVLEAAARLPALIGHDVPSQILKAGRRSDLHPLPAGVPGTQDIPAQRTFS</sequence>
<dbReference type="Pfam" id="PF00682">
    <property type="entry name" value="HMGL-like"/>
    <property type="match status" value="1"/>
</dbReference>
<reference evidence="5 6" key="1">
    <citation type="submission" date="2020-04" db="EMBL/GenBank/DDBJ databases">
        <authorList>
            <person name="De Canck E."/>
        </authorList>
    </citation>
    <scope>NUCLEOTIDE SEQUENCE [LARGE SCALE GENOMIC DNA]</scope>
    <source>
        <strain evidence="5 6">LMG 28688</strain>
    </source>
</reference>
<dbReference type="GO" id="GO:0046951">
    <property type="term" value="P:ketone body biosynthetic process"/>
    <property type="evidence" value="ECO:0007669"/>
    <property type="project" value="TreeGrafter"/>
</dbReference>
<feature type="domain" description="Pyruvate carboxyltransferase" evidence="4">
    <location>
        <begin position="8"/>
        <end position="275"/>
    </location>
</feature>
<dbReference type="GO" id="GO:0046872">
    <property type="term" value="F:metal ion binding"/>
    <property type="evidence" value="ECO:0007669"/>
    <property type="project" value="UniProtKB-KW"/>
</dbReference>
<dbReference type="EMBL" id="CADIKL010000016">
    <property type="protein sequence ID" value="CAB3792229.1"/>
    <property type="molecule type" value="Genomic_DNA"/>
</dbReference>
<accession>A0A6J5G3R4</accession>
<dbReference type="AlphaFoldDB" id="A0A6J5G3R4"/>
<dbReference type="NCBIfam" id="NF004283">
    <property type="entry name" value="PRK05692.1"/>
    <property type="match status" value="1"/>
</dbReference>
<name>A0A6J5G3R4_9BURK</name>
<dbReference type="InterPro" id="IPR000891">
    <property type="entry name" value="PYR_CT"/>
</dbReference>
<comment type="similarity">
    <text evidence="1">Belongs to the HMG-CoA lyase family.</text>
</comment>
<dbReference type="PANTHER" id="PTHR42738">
    <property type="entry name" value="HYDROXYMETHYLGLUTARYL-COA LYASE"/>
    <property type="match status" value="1"/>
</dbReference>
<dbReference type="FunFam" id="3.20.20.70:FF:000071">
    <property type="entry name" value="Hydroxymethylglutaryl-CoA lyase"/>
    <property type="match status" value="1"/>
</dbReference>
<keyword evidence="3 5" id="KW-0456">Lyase</keyword>
<evidence type="ECO:0000313" key="6">
    <source>
        <dbReference type="Proteomes" id="UP000494119"/>
    </source>
</evidence>
<dbReference type="EC" id="4.1.3.4" evidence="5"/>
<evidence type="ECO:0000256" key="3">
    <source>
        <dbReference type="ARBA" id="ARBA00023239"/>
    </source>
</evidence>
<evidence type="ECO:0000256" key="2">
    <source>
        <dbReference type="ARBA" id="ARBA00022723"/>
    </source>
</evidence>
<dbReference type="PROSITE" id="PS50991">
    <property type="entry name" value="PYR_CT"/>
    <property type="match status" value="1"/>
</dbReference>
<dbReference type="GO" id="GO:0006552">
    <property type="term" value="P:L-leucine catabolic process"/>
    <property type="evidence" value="ECO:0007669"/>
    <property type="project" value="TreeGrafter"/>
</dbReference>
<evidence type="ECO:0000313" key="5">
    <source>
        <dbReference type="EMBL" id="CAB3792229.1"/>
    </source>
</evidence>
<dbReference type="InterPro" id="IPR013785">
    <property type="entry name" value="Aldolase_TIM"/>
</dbReference>
<protein>
    <submittedName>
        <fullName evidence="5">Hydroxymethylglutaryl-CoA lyase YngG</fullName>
        <ecNumber evidence="5">4.1.3.4</ecNumber>
    </submittedName>
</protein>
<dbReference type="Gene3D" id="3.20.20.70">
    <property type="entry name" value="Aldolase class I"/>
    <property type="match status" value="1"/>
</dbReference>
<dbReference type="RefSeq" id="WP_175195849.1">
    <property type="nucleotide sequence ID" value="NZ_CADIKL010000016.1"/>
</dbReference>
<keyword evidence="2" id="KW-0479">Metal-binding</keyword>
<organism evidence="5 6">
    <name type="scientific">Paraburkholderia caffeinitolerans</name>
    <dbReference type="NCBI Taxonomy" id="1723730"/>
    <lineage>
        <taxon>Bacteria</taxon>
        <taxon>Pseudomonadati</taxon>
        <taxon>Pseudomonadota</taxon>
        <taxon>Betaproteobacteria</taxon>
        <taxon>Burkholderiales</taxon>
        <taxon>Burkholderiaceae</taxon>
        <taxon>Paraburkholderia</taxon>
    </lineage>
</organism>
<evidence type="ECO:0000259" key="4">
    <source>
        <dbReference type="PROSITE" id="PS50991"/>
    </source>
</evidence>
<gene>
    <name evidence="5" type="primary">yngG_1</name>
    <name evidence="5" type="ORF">LMG28688_03460</name>
</gene>
<dbReference type="InterPro" id="IPR043594">
    <property type="entry name" value="HMGL"/>
</dbReference>
<dbReference type="CDD" id="cd07938">
    <property type="entry name" value="DRE_TIM_HMGL"/>
    <property type="match status" value="1"/>
</dbReference>
<dbReference type="Proteomes" id="UP000494119">
    <property type="component" value="Unassembled WGS sequence"/>
</dbReference>
<dbReference type="PANTHER" id="PTHR42738:SF7">
    <property type="entry name" value="HYDROXYMETHYLGLUTARYL-COA LYASE"/>
    <property type="match status" value="1"/>
</dbReference>
<proteinExistence type="inferred from homology"/>
<dbReference type="SUPFAM" id="SSF51569">
    <property type="entry name" value="Aldolase"/>
    <property type="match status" value="1"/>
</dbReference>
<evidence type="ECO:0000256" key="1">
    <source>
        <dbReference type="ARBA" id="ARBA00009405"/>
    </source>
</evidence>